<dbReference type="Gene3D" id="3.30.497.10">
    <property type="entry name" value="Antithrombin, subunit I, domain 2"/>
    <property type="match status" value="1"/>
</dbReference>
<dbReference type="PANTHER" id="PTHR11461">
    <property type="entry name" value="SERINE PROTEASE INHIBITOR, SERPIN"/>
    <property type="match status" value="1"/>
</dbReference>
<dbReference type="InParanoid" id="A0A0Q9WV22"/>
<protein>
    <recommendedName>
        <fullName evidence="6">Serpin domain-containing protein</fullName>
    </recommendedName>
</protein>
<dbReference type="InterPro" id="IPR042178">
    <property type="entry name" value="Serpin_sf_1"/>
</dbReference>
<dbReference type="Gene3D" id="2.30.39.10">
    <property type="entry name" value="Alpha-1-antitrypsin, domain 1"/>
    <property type="match status" value="1"/>
</dbReference>
<dbReference type="SMR" id="A0A0Q9WV22"/>
<comment type="similarity">
    <text evidence="1 4">Belongs to the serpin family.</text>
</comment>
<evidence type="ECO:0000259" key="6">
    <source>
        <dbReference type="SMART" id="SM00093"/>
    </source>
</evidence>
<proteinExistence type="inferred from homology"/>
<gene>
    <name evidence="7" type="primary">Dvir\GJ26767</name>
    <name evidence="7" type="ORF">Dvir_GJ26767</name>
</gene>
<organism evidence="7 8">
    <name type="scientific">Drosophila virilis</name>
    <name type="common">Fruit fly</name>
    <dbReference type="NCBI Taxonomy" id="7244"/>
    <lineage>
        <taxon>Eukaryota</taxon>
        <taxon>Metazoa</taxon>
        <taxon>Ecdysozoa</taxon>
        <taxon>Arthropoda</taxon>
        <taxon>Hexapoda</taxon>
        <taxon>Insecta</taxon>
        <taxon>Pterygota</taxon>
        <taxon>Neoptera</taxon>
        <taxon>Endopterygota</taxon>
        <taxon>Diptera</taxon>
        <taxon>Brachycera</taxon>
        <taxon>Muscomorpha</taxon>
        <taxon>Ephydroidea</taxon>
        <taxon>Drosophilidae</taxon>
        <taxon>Drosophila</taxon>
    </lineage>
</organism>
<dbReference type="Pfam" id="PF00079">
    <property type="entry name" value="Serpin"/>
    <property type="match status" value="1"/>
</dbReference>
<keyword evidence="8" id="KW-1185">Reference proteome</keyword>
<evidence type="ECO:0000256" key="1">
    <source>
        <dbReference type="ARBA" id="ARBA00009500"/>
    </source>
</evidence>
<keyword evidence="3" id="KW-0722">Serine protease inhibitor</keyword>
<reference evidence="7 8" key="1">
    <citation type="journal article" date="2007" name="Nature">
        <title>Evolution of genes and genomes on the Drosophila phylogeny.</title>
        <authorList>
            <consortium name="Drosophila 12 Genomes Consortium"/>
            <person name="Clark A.G."/>
            <person name="Eisen M.B."/>
            <person name="Smith D.R."/>
            <person name="Bergman C.M."/>
            <person name="Oliver B."/>
            <person name="Markow T.A."/>
            <person name="Kaufman T.C."/>
            <person name="Kellis M."/>
            <person name="Gelbart W."/>
            <person name="Iyer V.N."/>
            <person name="Pollard D.A."/>
            <person name="Sackton T.B."/>
            <person name="Larracuente A.M."/>
            <person name="Singh N.D."/>
            <person name="Abad J.P."/>
            <person name="Abt D.N."/>
            <person name="Adryan B."/>
            <person name="Aguade M."/>
            <person name="Akashi H."/>
            <person name="Anderson W.W."/>
            <person name="Aquadro C.F."/>
            <person name="Ardell D.H."/>
            <person name="Arguello R."/>
            <person name="Artieri C.G."/>
            <person name="Barbash D.A."/>
            <person name="Barker D."/>
            <person name="Barsanti P."/>
            <person name="Batterham P."/>
            <person name="Batzoglou S."/>
            <person name="Begun D."/>
            <person name="Bhutkar A."/>
            <person name="Blanco E."/>
            <person name="Bosak S.A."/>
            <person name="Bradley R.K."/>
            <person name="Brand A.D."/>
            <person name="Brent M.R."/>
            <person name="Brooks A.N."/>
            <person name="Brown R.H."/>
            <person name="Butlin R.K."/>
            <person name="Caggese C."/>
            <person name="Calvi B.R."/>
            <person name="Bernardo de Carvalho A."/>
            <person name="Caspi A."/>
            <person name="Castrezana S."/>
            <person name="Celniker S.E."/>
            <person name="Chang J.L."/>
            <person name="Chapple C."/>
            <person name="Chatterji S."/>
            <person name="Chinwalla A."/>
            <person name="Civetta A."/>
            <person name="Clifton S.W."/>
            <person name="Comeron J.M."/>
            <person name="Costello J.C."/>
            <person name="Coyne J.A."/>
            <person name="Daub J."/>
            <person name="David R.G."/>
            <person name="Delcher A.L."/>
            <person name="Delehaunty K."/>
            <person name="Do C.B."/>
            <person name="Ebling H."/>
            <person name="Edwards K."/>
            <person name="Eickbush T."/>
            <person name="Evans J.D."/>
            <person name="Filipski A."/>
            <person name="Findeiss S."/>
            <person name="Freyhult E."/>
            <person name="Fulton L."/>
            <person name="Fulton R."/>
            <person name="Garcia A.C."/>
            <person name="Gardiner A."/>
            <person name="Garfield D.A."/>
            <person name="Garvin B.E."/>
            <person name="Gibson G."/>
            <person name="Gilbert D."/>
            <person name="Gnerre S."/>
            <person name="Godfrey J."/>
            <person name="Good R."/>
            <person name="Gotea V."/>
            <person name="Gravely B."/>
            <person name="Greenberg A.J."/>
            <person name="Griffiths-Jones S."/>
            <person name="Gross S."/>
            <person name="Guigo R."/>
            <person name="Gustafson E.A."/>
            <person name="Haerty W."/>
            <person name="Hahn M.W."/>
            <person name="Halligan D.L."/>
            <person name="Halpern A.L."/>
            <person name="Halter G.M."/>
            <person name="Han M.V."/>
            <person name="Heger A."/>
            <person name="Hillier L."/>
            <person name="Hinrichs A.S."/>
            <person name="Holmes I."/>
            <person name="Hoskins R.A."/>
            <person name="Hubisz M.J."/>
            <person name="Hultmark D."/>
            <person name="Huntley M.A."/>
            <person name="Jaffe D.B."/>
            <person name="Jagadeeshan S."/>
            <person name="Jeck W.R."/>
            <person name="Johnson J."/>
            <person name="Jones C.D."/>
            <person name="Jordan W.C."/>
            <person name="Karpen G.H."/>
            <person name="Kataoka E."/>
            <person name="Keightley P.D."/>
            <person name="Kheradpour P."/>
            <person name="Kirkness E.F."/>
            <person name="Koerich L.B."/>
            <person name="Kristiansen K."/>
            <person name="Kudrna D."/>
            <person name="Kulathinal R.J."/>
            <person name="Kumar S."/>
            <person name="Kwok R."/>
            <person name="Lander E."/>
            <person name="Langley C.H."/>
            <person name="Lapoint R."/>
            <person name="Lazzaro B.P."/>
            <person name="Lee S.J."/>
            <person name="Levesque L."/>
            <person name="Li R."/>
            <person name="Lin C.F."/>
            <person name="Lin M.F."/>
            <person name="Lindblad-Toh K."/>
            <person name="Llopart A."/>
            <person name="Long M."/>
            <person name="Low L."/>
            <person name="Lozovsky E."/>
            <person name="Lu J."/>
            <person name="Luo M."/>
            <person name="Machado C.A."/>
            <person name="Makalowski W."/>
            <person name="Marzo M."/>
            <person name="Matsuda M."/>
            <person name="Matzkin L."/>
            <person name="McAllister B."/>
            <person name="McBride C.S."/>
            <person name="McKernan B."/>
            <person name="McKernan K."/>
            <person name="Mendez-Lago M."/>
            <person name="Minx P."/>
            <person name="Mollenhauer M.U."/>
            <person name="Montooth K."/>
            <person name="Mount S.M."/>
            <person name="Mu X."/>
            <person name="Myers E."/>
            <person name="Negre B."/>
            <person name="Newfeld S."/>
            <person name="Nielsen R."/>
            <person name="Noor M.A."/>
            <person name="O'Grady P."/>
            <person name="Pachter L."/>
            <person name="Papaceit M."/>
            <person name="Parisi M.J."/>
            <person name="Parisi M."/>
            <person name="Parts L."/>
            <person name="Pedersen J.S."/>
            <person name="Pesole G."/>
            <person name="Phillippy A.M."/>
            <person name="Ponting C.P."/>
            <person name="Pop M."/>
            <person name="Porcelli D."/>
            <person name="Powell J.R."/>
            <person name="Prohaska S."/>
            <person name="Pruitt K."/>
            <person name="Puig M."/>
            <person name="Quesneville H."/>
            <person name="Ram K.R."/>
            <person name="Rand D."/>
            <person name="Rasmussen M.D."/>
            <person name="Reed L.K."/>
            <person name="Reenan R."/>
            <person name="Reily A."/>
            <person name="Remington K.A."/>
            <person name="Rieger T.T."/>
            <person name="Ritchie M.G."/>
            <person name="Robin C."/>
            <person name="Rogers Y.H."/>
            <person name="Rohde C."/>
            <person name="Rozas J."/>
            <person name="Rubenfield M.J."/>
            <person name="Ruiz A."/>
            <person name="Russo S."/>
            <person name="Salzberg S.L."/>
            <person name="Sanchez-Gracia A."/>
            <person name="Saranga D.J."/>
            <person name="Sato H."/>
            <person name="Schaeffer S.W."/>
            <person name="Schatz M.C."/>
            <person name="Schlenke T."/>
            <person name="Schwartz R."/>
            <person name="Segarra C."/>
            <person name="Singh R.S."/>
            <person name="Sirot L."/>
            <person name="Sirota M."/>
            <person name="Sisneros N.B."/>
            <person name="Smith C.D."/>
            <person name="Smith T.F."/>
            <person name="Spieth J."/>
            <person name="Stage D.E."/>
            <person name="Stark A."/>
            <person name="Stephan W."/>
            <person name="Strausberg R.L."/>
            <person name="Strempel S."/>
            <person name="Sturgill D."/>
            <person name="Sutton G."/>
            <person name="Sutton G.G."/>
            <person name="Tao W."/>
            <person name="Teichmann S."/>
            <person name="Tobari Y.N."/>
            <person name="Tomimura Y."/>
            <person name="Tsolas J.M."/>
            <person name="Valente V.L."/>
            <person name="Venter E."/>
            <person name="Venter J.C."/>
            <person name="Vicario S."/>
            <person name="Vieira F.G."/>
            <person name="Vilella A.J."/>
            <person name="Villasante A."/>
            <person name="Walenz B."/>
            <person name="Wang J."/>
            <person name="Wasserman M."/>
            <person name="Watts T."/>
            <person name="Wilson D."/>
            <person name="Wilson R.K."/>
            <person name="Wing R.A."/>
            <person name="Wolfner M.F."/>
            <person name="Wong A."/>
            <person name="Wong G.K."/>
            <person name="Wu C.I."/>
            <person name="Wu G."/>
            <person name="Yamamoto D."/>
            <person name="Yang H.P."/>
            <person name="Yang S.P."/>
            <person name="Yorke J.A."/>
            <person name="Yoshida K."/>
            <person name="Zdobnov E."/>
            <person name="Zhang P."/>
            <person name="Zhang Y."/>
            <person name="Zimin A.V."/>
            <person name="Baldwin J."/>
            <person name="Abdouelleil A."/>
            <person name="Abdulkadir J."/>
            <person name="Abebe A."/>
            <person name="Abera B."/>
            <person name="Abreu J."/>
            <person name="Acer S.C."/>
            <person name="Aftuck L."/>
            <person name="Alexander A."/>
            <person name="An P."/>
            <person name="Anderson E."/>
            <person name="Anderson S."/>
            <person name="Arachi H."/>
            <person name="Azer M."/>
            <person name="Bachantsang P."/>
            <person name="Barry A."/>
            <person name="Bayul T."/>
            <person name="Berlin A."/>
            <person name="Bessette D."/>
            <person name="Bloom T."/>
            <person name="Blye J."/>
            <person name="Boguslavskiy L."/>
            <person name="Bonnet C."/>
            <person name="Boukhgalter B."/>
            <person name="Bourzgui I."/>
            <person name="Brown A."/>
            <person name="Cahill P."/>
            <person name="Channer S."/>
            <person name="Cheshatsang Y."/>
            <person name="Chuda L."/>
            <person name="Citroen M."/>
            <person name="Collymore A."/>
            <person name="Cooke P."/>
            <person name="Costello M."/>
            <person name="D'Aco K."/>
            <person name="Daza R."/>
            <person name="De Haan G."/>
            <person name="DeGray S."/>
            <person name="DeMaso C."/>
            <person name="Dhargay N."/>
            <person name="Dooley K."/>
            <person name="Dooley E."/>
            <person name="Doricent M."/>
            <person name="Dorje P."/>
            <person name="Dorjee K."/>
            <person name="Dupes A."/>
            <person name="Elong R."/>
            <person name="Falk J."/>
            <person name="Farina A."/>
            <person name="Faro S."/>
            <person name="Ferguson D."/>
            <person name="Fisher S."/>
            <person name="Foley C.D."/>
            <person name="Franke A."/>
            <person name="Friedrich D."/>
            <person name="Gadbois L."/>
            <person name="Gearin G."/>
            <person name="Gearin C.R."/>
            <person name="Giannoukos G."/>
            <person name="Goode T."/>
            <person name="Graham J."/>
            <person name="Grandbois E."/>
            <person name="Grewal S."/>
            <person name="Gyaltsen K."/>
            <person name="Hafez N."/>
            <person name="Hagos B."/>
            <person name="Hall J."/>
            <person name="Henson C."/>
            <person name="Hollinger A."/>
            <person name="Honan T."/>
            <person name="Huard M.D."/>
            <person name="Hughes L."/>
            <person name="Hurhula B."/>
            <person name="Husby M.E."/>
            <person name="Kamat A."/>
            <person name="Kanga B."/>
            <person name="Kashin S."/>
            <person name="Khazanovich D."/>
            <person name="Kisner P."/>
            <person name="Lance K."/>
            <person name="Lara M."/>
            <person name="Lee W."/>
            <person name="Lennon N."/>
            <person name="Letendre F."/>
            <person name="LeVine R."/>
            <person name="Lipovsky A."/>
            <person name="Liu X."/>
            <person name="Liu J."/>
            <person name="Liu S."/>
            <person name="Lokyitsang T."/>
            <person name="Lokyitsang Y."/>
            <person name="Lubonja R."/>
            <person name="Lui A."/>
            <person name="MacDonald P."/>
            <person name="Magnisalis V."/>
            <person name="Maru K."/>
            <person name="Matthews C."/>
            <person name="McCusker W."/>
            <person name="McDonough S."/>
            <person name="Mehta T."/>
            <person name="Meldrim J."/>
            <person name="Meneus L."/>
            <person name="Mihai O."/>
            <person name="Mihalev A."/>
            <person name="Mihova T."/>
            <person name="Mittelman R."/>
            <person name="Mlenga V."/>
            <person name="Montmayeur A."/>
            <person name="Mulrain L."/>
            <person name="Navidi A."/>
            <person name="Naylor J."/>
            <person name="Negash T."/>
            <person name="Nguyen T."/>
            <person name="Nguyen N."/>
            <person name="Nicol R."/>
            <person name="Norbu C."/>
            <person name="Norbu N."/>
            <person name="Novod N."/>
            <person name="O'Neill B."/>
            <person name="Osman S."/>
            <person name="Markiewicz E."/>
            <person name="Oyono O.L."/>
            <person name="Patti C."/>
            <person name="Phunkhang P."/>
            <person name="Pierre F."/>
            <person name="Priest M."/>
            <person name="Raghuraman S."/>
            <person name="Rege F."/>
            <person name="Reyes R."/>
            <person name="Rise C."/>
            <person name="Rogov P."/>
            <person name="Ross K."/>
            <person name="Ryan E."/>
            <person name="Settipalli S."/>
            <person name="Shea T."/>
            <person name="Sherpa N."/>
            <person name="Shi L."/>
            <person name="Shih D."/>
            <person name="Sparrow T."/>
            <person name="Spaulding J."/>
            <person name="Stalker J."/>
            <person name="Stange-Thomann N."/>
            <person name="Stavropoulos S."/>
            <person name="Stone C."/>
            <person name="Strader C."/>
            <person name="Tesfaye S."/>
            <person name="Thomson T."/>
            <person name="Thoulutsang Y."/>
            <person name="Thoulutsang D."/>
            <person name="Topham K."/>
            <person name="Topping I."/>
            <person name="Tsamla T."/>
            <person name="Vassiliev H."/>
            <person name="Vo A."/>
            <person name="Wangchuk T."/>
            <person name="Wangdi T."/>
            <person name="Weiand M."/>
            <person name="Wilkinson J."/>
            <person name="Wilson A."/>
            <person name="Yadav S."/>
            <person name="Young G."/>
            <person name="Yu Q."/>
            <person name="Zembek L."/>
            <person name="Zhong D."/>
            <person name="Zimmer A."/>
            <person name="Zwirko Z."/>
            <person name="Jaffe D.B."/>
            <person name="Alvarez P."/>
            <person name="Brockman W."/>
            <person name="Butler J."/>
            <person name="Chin C."/>
            <person name="Gnerre S."/>
            <person name="Grabherr M."/>
            <person name="Kleber M."/>
            <person name="Mauceli E."/>
            <person name="MacCallum I."/>
        </authorList>
    </citation>
    <scope>NUCLEOTIDE SEQUENCE [LARGE SCALE GENOMIC DNA]</scope>
    <source>
        <strain evidence="8">Tucson 15010-1051.87</strain>
    </source>
</reference>
<evidence type="ECO:0000313" key="7">
    <source>
        <dbReference type="EMBL" id="KRF84603.1"/>
    </source>
</evidence>
<name>A0A0Q9WV22_DROVI</name>
<dbReference type="OrthoDB" id="7862732at2759"/>
<sequence length="385" mass="43957">MAKFYCKFPVFVLLVFSIFGSSFAENVTTTLIGNVLQQSKDDNVIVSPFLLIDGLMQLYLGSEGKASEEIAKFLQLIGLRKSEAVKKYKEWHTLNSKPKGVTLDIASRIYAARDINILTTFKKTTADIFNSEIENVDFANASETASIINKWIAERTNNTITELIETTDPFTKILLLSAIYFKGTWQTQFEKLNTKKKVFFTPRGDGKMRKAKVYTMTQVNNFKYKFVKKLEAHALELPYASSNFSMLILLPNTVNGIGKIEQNLYNLDFEEIIPRNFRTMELALPKFKFDYKLKFDDVVKSLGIREIFQNGNFTYMSDQPNLYVSEILQKSVIEVEESGTTAAVVQVLNINHKSAVSRFEVNRPFVFLIKDNDNVYFAGRMSSFS</sequence>
<evidence type="ECO:0000256" key="4">
    <source>
        <dbReference type="RuleBase" id="RU000411"/>
    </source>
</evidence>
<dbReference type="Proteomes" id="UP000008792">
    <property type="component" value="Unassembled WGS sequence"/>
</dbReference>
<dbReference type="InterPro" id="IPR023795">
    <property type="entry name" value="Serpin_CS"/>
</dbReference>
<feature type="domain" description="Serpin" evidence="6">
    <location>
        <begin position="29"/>
        <end position="384"/>
    </location>
</feature>
<dbReference type="SUPFAM" id="SSF56574">
    <property type="entry name" value="Serpins"/>
    <property type="match status" value="1"/>
</dbReference>
<feature type="chain" id="PRO_5006387158" description="Serpin domain-containing protein" evidence="5">
    <location>
        <begin position="25"/>
        <end position="385"/>
    </location>
</feature>
<dbReference type="AlphaFoldDB" id="A0A0Q9WV22"/>
<keyword evidence="5" id="KW-0732">Signal</keyword>
<dbReference type="GO" id="GO:0004867">
    <property type="term" value="F:serine-type endopeptidase inhibitor activity"/>
    <property type="evidence" value="ECO:0007669"/>
    <property type="project" value="UniProtKB-KW"/>
</dbReference>
<evidence type="ECO:0000313" key="8">
    <source>
        <dbReference type="Proteomes" id="UP000008792"/>
    </source>
</evidence>
<dbReference type="GO" id="GO:0005615">
    <property type="term" value="C:extracellular space"/>
    <property type="evidence" value="ECO:0007669"/>
    <property type="project" value="InterPro"/>
</dbReference>
<dbReference type="InterPro" id="IPR000215">
    <property type="entry name" value="Serpin_fam"/>
</dbReference>
<keyword evidence="2" id="KW-0646">Protease inhibitor</keyword>
<dbReference type="InterPro" id="IPR036186">
    <property type="entry name" value="Serpin_sf"/>
</dbReference>
<feature type="signal peptide" evidence="5">
    <location>
        <begin position="1"/>
        <end position="24"/>
    </location>
</feature>
<dbReference type="InterPro" id="IPR023796">
    <property type="entry name" value="Serpin_dom"/>
</dbReference>
<dbReference type="InterPro" id="IPR042185">
    <property type="entry name" value="Serpin_sf_2"/>
</dbReference>
<accession>A0A0Q9WV22</accession>
<dbReference type="CDD" id="cd19954">
    <property type="entry name" value="serpin42Dd-like_insects"/>
    <property type="match status" value="1"/>
</dbReference>
<evidence type="ECO:0000256" key="5">
    <source>
        <dbReference type="SAM" id="SignalP"/>
    </source>
</evidence>
<evidence type="ECO:0000256" key="3">
    <source>
        <dbReference type="ARBA" id="ARBA00022900"/>
    </source>
</evidence>
<dbReference type="SMART" id="SM00093">
    <property type="entry name" value="SERPIN"/>
    <property type="match status" value="1"/>
</dbReference>
<dbReference type="PROSITE" id="PS00284">
    <property type="entry name" value="SERPIN"/>
    <property type="match status" value="1"/>
</dbReference>
<evidence type="ECO:0000256" key="2">
    <source>
        <dbReference type="ARBA" id="ARBA00022690"/>
    </source>
</evidence>
<dbReference type="EMBL" id="CH940647">
    <property type="protein sequence ID" value="KRF84603.1"/>
    <property type="molecule type" value="Genomic_DNA"/>
</dbReference>
<dbReference type="PANTHER" id="PTHR11461:SF211">
    <property type="entry name" value="GH10112P-RELATED"/>
    <property type="match status" value="1"/>
</dbReference>